<feature type="transmembrane region" description="Helical" evidence="2">
    <location>
        <begin position="1641"/>
        <end position="1661"/>
    </location>
</feature>
<dbReference type="CDD" id="cd00185">
    <property type="entry name" value="TNFRSF"/>
    <property type="match status" value="1"/>
</dbReference>
<dbReference type="Pfam" id="PF07699">
    <property type="entry name" value="Ephrin_rec_like"/>
    <property type="match status" value="1"/>
</dbReference>
<name>A0AAE0FHR3_9CHLO</name>
<sequence length="2299" mass="255671">MGYRHLPIYIYWICCVTPVGSARAQLQKEDILAWSSLVGAEVDLTVNDLMKTPSIQQIINDASYSDENMAGYIALSESEAELSEQINIYKGVLSGLFVALSGFLETGTPTSFDDPQHRSDSGAAPTEWQIDERFGSAPVDLEHSTYRTSESGTEATSTFLQSDSFDETFLRNLAGTENLRHQYVALEEDLFFTYPGQKWRTLEDGSYEDYYHQTQPWYVSAVTGTKNLLLVVDVSSAAAFQKVAPILDTLSASDYIAVIAFDTHHIVTVSSQQVLTTCSSGCLSRAKATAVASIKAQVEEAFTLAIPANNRTYANASAETSSSLSEAICLGARVLREAAESSQASPSLSTLLLITSQEEVLPDSEALQKTLPSSFRVLTYGITAEESHTLHAWTCLLGGLYRHISELDAPNSIARSYYRFIAEPLNSFENIHSVLSLSWTEDGAGSGGLRPDLFEERTDVMLTLALPVYNPNLSPPKLLGVLGADFAMTTIKDKMDALKQGYSFSMILSAWGDTIYHKEQSIYKQVFPEGIGRDVSRYESFEEFNRTVRPQLLRMQKGDMQIVVDRPIEKGDSKFEGVITRRLETTYFWEKISGLPLVVVYVQAQEDLFKRIYHVPAKEPVDPSDLFWYGYIPKWDEGSNKNVFNTAGEIINQDNCYTYDAEGAVVEGKYAEGCTRHPSGFPLGAISMNVTSLMVSPRCWENPTAVDDPSWRDEPDWLLDFHGYLNSLNRQSNIFPYLTDPCHDELAMVSLVQDDLRHDVREHDSIWNYYALKEGITLLYPANDWGAVYDAVRRPWYSRAISNLGKNSLSTPYVDYGGAGLVNSISAAVYRKRVMVNGTEEIDSYVEGVSGYDYVYPEFHSMISDKTAAVAGGCSNRSVQEQRRDDLAMCFLMDTSGLLLSHSDFLLSEEEAADLYNVSSWPVDNVFLGLKEPSLATALLEVGFLVLEVGVLSVDGAMRLNYYRTEPTVLTAAGGVLSGTLADGCVLGSWLLAAVPGTNAFLLAVDGYERTSTFESCPSVVAAPPSEVEPDDCPGYSRGAYPEEVEPMTESSLAVLRTEYGHQDFQQYSCLSCRKGSFNYHGECSECPPGSFSAEDGAFGCEACVPGTTQQFYGQTSCGKCGWGSYMPYAGSSIDCFLCERGHYQELSGQMECKSCALGEHASVEGMSKCTLCAVGFYADMEAMTECKPCPQHTENFIGTDLQQVNGTETFIPDSLDSCYPKVGYYGKPGENATSCPDGGACCSCPENSFSSLNHGLDRLKSVEGRTYDEFCECLYGAVPYPYPLPGYTRSEEAGFEVSMVPCQTADRCLGALEVTVAAELAVTNEQPESEGWETILDSRTAPLTTGHCGNGFTGRLCSSCDADYFDIAGNCTKCPVWGVRGLFTLLSITMTVAAWIFISYYMSGSFESLSILLMYLQLSSMLQSFNMDWPSAINNWAMVQQVVNFDVDFISPQCVLATFNYEWSFYFQLLLPIIVFAINLGIFLVNRFRLLRRPGLDAAKRLLIKAEKYRCESNALSFLEMAYHSLCIRCFQPFMCDSMGDELYYLRAAPSIRCGEWNHNVMKAVAGVFLVVYVLGIPFLLARVLFIGRRDDLFGDEGFKKKFAWMYEVYELKWVWWVLVILLRRFCTAFILVFMSRDPFFQAILALIMILMATTAHFFARPWVNSRHDIMESTSLLSLSFNMMSGMVFFAKDLHAIDLDLWTVVYLFSIVVQMTLGITIFVLEARDTISMQRAVKQMGSSVMKLRGPYSERHRSLVQAMVRWDEHSNKESPPGKVTPASDGAEGLRCDSMVDVGELLLEERLTPRKEGGGLGRSWHAAAGKVVTLEEFVAVTWEVDMALPSTIRTWLARDIFECAYQLQEEELASLGSDKGGAHRTPGSTPGRKKLEAELEECIPRGSTAGREPSPEHESQASILPGLLRPRHAEDLLKLALPIGTLMTELVVRYLEMWQKNGVRHLRDVMTEMNLPAGERVPLGDLLTCWREVLPVALAPAALRLLQCVFPAAAESGVGMDEMELGLKGLLEGNRGVRTELRERGGNLEERTALRNLIMDTVGRMAIPDAAGVQAEPEWASPIAYEEQSEAVYATLEEFCGYFEMETLQQWIQDERDESNFVIFFELACFVNDFQISLGSKVVSLHGVSFVNEYLNNLFSAFPYMVDWISQCTPEEVSNAEKFLNSMYLHRYRNLALGEHQVSFVNLFQEGSSLASIGNVWLHRHQFIEGQYLQKICTQLGQLEASTRQKSMAHRLRKTITSVAYPEHGNLRVSQPPQMAATKSNEGRSDAASSVFNSSHGDVHAI</sequence>
<dbReference type="GO" id="GO:0005891">
    <property type="term" value="C:voltage-gated calcium channel complex"/>
    <property type="evidence" value="ECO:0007669"/>
    <property type="project" value="TreeGrafter"/>
</dbReference>
<feature type="transmembrane region" description="Helical" evidence="2">
    <location>
        <begin position="1382"/>
        <end position="1403"/>
    </location>
</feature>
<dbReference type="InterPro" id="IPR011641">
    <property type="entry name" value="Tyr-kin_ephrin_A/B_rcpt-like"/>
</dbReference>
<feature type="domain" description="Tyrosine-protein kinase ephrin type A/B receptor-like" evidence="4">
    <location>
        <begin position="1132"/>
        <end position="1162"/>
    </location>
</feature>
<dbReference type="EMBL" id="LGRX02018320">
    <property type="protein sequence ID" value="KAK3259989.1"/>
    <property type="molecule type" value="Genomic_DNA"/>
</dbReference>
<accession>A0AAE0FHR3</accession>
<evidence type="ECO:0000259" key="4">
    <source>
        <dbReference type="Pfam" id="PF07699"/>
    </source>
</evidence>
<dbReference type="PANTHER" id="PTHR10166">
    <property type="entry name" value="VOLTAGE-DEPENDENT CALCIUM CHANNEL SUBUNIT ALPHA-2/DELTA-RELATED"/>
    <property type="match status" value="1"/>
</dbReference>
<gene>
    <name evidence="5" type="ORF">CYMTET_31040</name>
</gene>
<dbReference type="InterPro" id="IPR009030">
    <property type="entry name" value="Growth_fac_rcpt_cys_sf"/>
</dbReference>
<dbReference type="Gene3D" id="3.30.450.20">
    <property type="entry name" value="PAS domain"/>
    <property type="match status" value="1"/>
</dbReference>
<keyword evidence="2" id="KW-0472">Membrane</keyword>
<feature type="transmembrane region" description="Helical" evidence="2">
    <location>
        <begin position="1615"/>
        <end position="1634"/>
    </location>
</feature>
<protein>
    <recommendedName>
        <fullName evidence="7">Tyrosine-protein kinase ephrin type A/B receptor-like domain-containing protein</fullName>
    </recommendedName>
</protein>
<dbReference type="PANTHER" id="PTHR10166:SF37">
    <property type="entry name" value="STOLID, ISOFORM H"/>
    <property type="match status" value="1"/>
</dbReference>
<evidence type="ECO:0000313" key="5">
    <source>
        <dbReference type="EMBL" id="KAK3259989.1"/>
    </source>
</evidence>
<feature type="transmembrane region" description="Helical" evidence="2">
    <location>
        <begin position="1466"/>
        <end position="1486"/>
    </location>
</feature>
<dbReference type="SMART" id="SM01411">
    <property type="entry name" value="Ephrin_rec_like"/>
    <property type="match status" value="3"/>
</dbReference>
<feature type="region of interest" description="Disordered" evidence="1">
    <location>
        <begin position="2262"/>
        <end position="2299"/>
    </location>
</feature>
<comment type="caution">
    <text evidence="5">The sequence shown here is derived from an EMBL/GenBank/DDBJ whole genome shotgun (WGS) entry which is preliminary data.</text>
</comment>
<organism evidence="5 6">
    <name type="scientific">Cymbomonas tetramitiformis</name>
    <dbReference type="NCBI Taxonomy" id="36881"/>
    <lineage>
        <taxon>Eukaryota</taxon>
        <taxon>Viridiplantae</taxon>
        <taxon>Chlorophyta</taxon>
        <taxon>Pyramimonadophyceae</taxon>
        <taxon>Pyramimonadales</taxon>
        <taxon>Pyramimonadaceae</taxon>
        <taxon>Cymbomonas</taxon>
    </lineage>
</organism>
<feature type="domain" description="TRP C-terminal" evidence="3">
    <location>
        <begin position="1514"/>
        <end position="1721"/>
    </location>
</feature>
<proteinExistence type="predicted"/>
<evidence type="ECO:0000256" key="2">
    <source>
        <dbReference type="SAM" id="Phobius"/>
    </source>
</evidence>
<dbReference type="InterPro" id="IPR051173">
    <property type="entry name" value="Ca_channel_alpha-2/delta"/>
</dbReference>
<feature type="transmembrane region" description="Helical" evidence="2">
    <location>
        <begin position="1704"/>
        <end position="1724"/>
    </location>
</feature>
<evidence type="ECO:0008006" key="7">
    <source>
        <dbReference type="Google" id="ProtNLM"/>
    </source>
</evidence>
<dbReference type="InterPro" id="IPR010308">
    <property type="entry name" value="TRP_C"/>
</dbReference>
<feature type="compositionally biased region" description="Polar residues" evidence="1">
    <location>
        <begin position="2284"/>
        <end position="2293"/>
    </location>
</feature>
<dbReference type="SUPFAM" id="SSF57184">
    <property type="entry name" value="Growth factor receptor domain"/>
    <property type="match status" value="1"/>
</dbReference>
<feature type="compositionally biased region" description="Polar residues" evidence="1">
    <location>
        <begin position="2265"/>
        <end position="2277"/>
    </location>
</feature>
<feature type="transmembrane region" description="Helical" evidence="2">
    <location>
        <begin position="1566"/>
        <end position="1587"/>
    </location>
</feature>
<evidence type="ECO:0000256" key="1">
    <source>
        <dbReference type="SAM" id="MobiDB-lite"/>
    </source>
</evidence>
<keyword evidence="6" id="KW-1185">Reference proteome</keyword>
<reference evidence="5 6" key="1">
    <citation type="journal article" date="2015" name="Genome Biol. Evol.">
        <title>Comparative Genomics of a Bacterivorous Green Alga Reveals Evolutionary Causalities and Consequences of Phago-Mixotrophic Mode of Nutrition.</title>
        <authorList>
            <person name="Burns J.A."/>
            <person name="Paasch A."/>
            <person name="Narechania A."/>
            <person name="Kim E."/>
        </authorList>
    </citation>
    <scope>NUCLEOTIDE SEQUENCE [LARGE SCALE GENOMIC DNA]</scope>
    <source>
        <strain evidence="5 6">PLY_AMNH</strain>
    </source>
</reference>
<dbReference type="GO" id="GO:0005245">
    <property type="term" value="F:voltage-gated calcium channel activity"/>
    <property type="evidence" value="ECO:0007669"/>
    <property type="project" value="TreeGrafter"/>
</dbReference>
<dbReference type="Proteomes" id="UP001190700">
    <property type="component" value="Unassembled WGS sequence"/>
</dbReference>
<feature type="transmembrane region" description="Helical" evidence="2">
    <location>
        <begin position="1673"/>
        <end position="1692"/>
    </location>
</feature>
<evidence type="ECO:0000259" key="3">
    <source>
        <dbReference type="Pfam" id="PF06011"/>
    </source>
</evidence>
<dbReference type="Gene3D" id="2.10.50.10">
    <property type="entry name" value="Tumor Necrosis Factor Receptor, subunit A, domain 2"/>
    <property type="match status" value="2"/>
</dbReference>
<keyword evidence="2" id="KW-1133">Transmembrane helix</keyword>
<evidence type="ECO:0000313" key="6">
    <source>
        <dbReference type="Proteomes" id="UP001190700"/>
    </source>
</evidence>
<feature type="transmembrane region" description="Helical" evidence="2">
    <location>
        <begin position="1410"/>
        <end position="1427"/>
    </location>
</feature>
<keyword evidence="2" id="KW-0812">Transmembrane</keyword>
<dbReference type="Pfam" id="PF06011">
    <property type="entry name" value="TRP"/>
    <property type="match status" value="1"/>
</dbReference>